<dbReference type="KEGG" id="rbi:RB2501_01176"/>
<dbReference type="EMBL" id="CP001712">
    <property type="protein sequence ID" value="EAR14645.1"/>
    <property type="molecule type" value="Genomic_DNA"/>
</dbReference>
<evidence type="ECO:0000313" key="4">
    <source>
        <dbReference type="EMBL" id="EAR14645.1"/>
    </source>
</evidence>
<comment type="similarity">
    <text evidence="1">Belongs to the glycosyltransferase 2 family. WaaE/KdtX subfamily.</text>
</comment>
<dbReference type="AlphaFoldDB" id="A4CP28"/>
<organism evidence="4 5">
    <name type="scientific">Robiginitalea biformata (strain ATCC BAA-864 / DSM 15991 / KCTC 12146 / HTCC2501)</name>
    <dbReference type="NCBI Taxonomy" id="313596"/>
    <lineage>
        <taxon>Bacteria</taxon>
        <taxon>Pseudomonadati</taxon>
        <taxon>Bacteroidota</taxon>
        <taxon>Flavobacteriia</taxon>
        <taxon>Flavobacteriales</taxon>
        <taxon>Flavobacteriaceae</taxon>
        <taxon>Robiginitalea</taxon>
    </lineage>
</organism>
<name>A4CP28_ROBBH</name>
<accession>A4CP28</accession>
<evidence type="ECO:0000313" key="5">
    <source>
        <dbReference type="Proteomes" id="UP000009049"/>
    </source>
</evidence>
<dbReference type="Gene3D" id="3.90.550.10">
    <property type="entry name" value="Spore Coat Polysaccharide Biosynthesis Protein SpsA, Chain A"/>
    <property type="match status" value="1"/>
</dbReference>
<gene>
    <name evidence="4" type="ordered locus">RB2501_01176</name>
</gene>
<dbReference type="STRING" id="313596.RB2501_01176"/>
<keyword evidence="5" id="KW-1185">Reference proteome</keyword>
<dbReference type="Pfam" id="PF00535">
    <property type="entry name" value="Glycos_transf_2"/>
    <property type="match status" value="1"/>
</dbReference>
<evidence type="ECO:0000256" key="2">
    <source>
        <dbReference type="SAM" id="Phobius"/>
    </source>
</evidence>
<feature type="transmembrane region" description="Helical" evidence="2">
    <location>
        <begin position="228"/>
        <end position="252"/>
    </location>
</feature>
<dbReference type="RefSeq" id="WP_015755433.1">
    <property type="nucleotide sequence ID" value="NC_013222.1"/>
</dbReference>
<dbReference type="PANTHER" id="PTHR43630:SF2">
    <property type="entry name" value="GLYCOSYLTRANSFERASE"/>
    <property type="match status" value="1"/>
</dbReference>
<dbReference type="Proteomes" id="UP000009049">
    <property type="component" value="Chromosome"/>
</dbReference>
<keyword evidence="2" id="KW-0812">Transmembrane</keyword>
<keyword evidence="2" id="KW-0472">Membrane</keyword>
<reference evidence="4 5" key="1">
    <citation type="journal article" date="2009" name="J. Bacteriol.">
        <title>Complete genome sequence of Robiginitalea biformata HTCC2501.</title>
        <authorList>
            <person name="Oh H.M."/>
            <person name="Giovannoni S.J."/>
            <person name="Lee K."/>
            <person name="Ferriera S."/>
            <person name="Johnson J."/>
            <person name="Cho J.C."/>
        </authorList>
    </citation>
    <scope>NUCLEOTIDE SEQUENCE [LARGE SCALE GENOMIC DNA]</scope>
    <source>
        <strain evidence="5">ATCC BAA-864 / HTCC2501 / KCTC 12146</strain>
    </source>
</reference>
<dbReference type="OrthoDB" id="9815923at2"/>
<dbReference type="CAZy" id="GT2">
    <property type="family name" value="Glycosyltransferase Family 2"/>
</dbReference>
<dbReference type="eggNOG" id="COG1216">
    <property type="taxonomic scope" value="Bacteria"/>
</dbReference>
<feature type="domain" description="Glycosyltransferase 2-like" evidence="3">
    <location>
        <begin position="8"/>
        <end position="116"/>
    </location>
</feature>
<proteinExistence type="inferred from homology"/>
<dbReference type="PANTHER" id="PTHR43630">
    <property type="entry name" value="POLY-BETA-1,6-N-ACETYL-D-GLUCOSAMINE SYNTHASE"/>
    <property type="match status" value="1"/>
</dbReference>
<evidence type="ECO:0000256" key="1">
    <source>
        <dbReference type="ARBA" id="ARBA00038494"/>
    </source>
</evidence>
<dbReference type="SUPFAM" id="SSF53448">
    <property type="entry name" value="Nucleotide-diphospho-sugar transferases"/>
    <property type="match status" value="1"/>
</dbReference>
<dbReference type="InterPro" id="IPR001173">
    <property type="entry name" value="Glyco_trans_2-like"/>
</dbReference>
<dbReference type="CDD" id="cd02511">
    <property type="entry name" value="Beta4Glucosyltransferase"/>
    <property type="match status" value="1"/>
</dbReference>
<protein>
    <submittedName>
        <fullName evidence="4">SpsA-like protein</fullName>
    </submittedName>
</protein>
<sequence>MTKVSITAIILTHNEELHLKRCLNNVKAFCERVIVVDSYSTDNTESIARSENVEFVQNKWINYSYQFNWALDNVPINSEWVLRIDADEYFTNNLIQELRTRLPKLSKEITGIYVKRLMYFMDMPLKKGGMYPIWHIKLWRNGYGYCEHRWMDERVILRSGKTIEFGKGDLIDHNLNNMTWWTNKHNQYTIREAIDILDGIYNFTNADRLKPKLLGNQEQRKRWLKLKYLSFPLFIRPFIYWFIRYFILGGFLEGKRGFIWNCLHAFWYRYLVDVKIYEVLRETKKNRSKIIEYFHLEYGYDITKY</sequence>
<dbReference type="HOGENOM" id="CLU_065962_0_0_10"/>
<evidence type="ECO:0000259" key="3">
    <source>
        <dbReference type="Pfam" id="PF00535"/>
    </source>
</evidence>
<dbReference type="InterPro" id="IPR029044">
    <property type="entry name" value="Nucleotide-diphossugar_trans"/>
</dbReference>
<keyword evidence="2" id="KW-1133">Transmembrane helix</keyword>